<protein>
    <recommendedName>
        <fullName evidence="5">TIGR02453 family protein</fullName>
    </recommendedName>
</protein>
<reference evidence="2 4" key="1">
    <citation type="submission" date="2015-09" db="EMBL/GenBank/DDBJ databases">
        <authorList>
            <consortium name="Swine Surveillance"/>
        </authorList>
    </citation>
    <scope>NUCLEOTIDE SEQUENCE [LARGE SCALE GENOMIC DNA]</scope>
    <source>
        <strain evidence="2 4">5120</strain>
    </source>
</reference>
<organism evidence="2 4">
    <name type="scientific">Thalassovita autumnalis</name>
    <dbReference type="NCBI Taxonomy" id="2072972"/>
    <lineage>
        <taxon>Bacteria</taxon>
        <taxon>Pseudomonadati</taxon>
        <taxon>Pseudomonadota</taxon>
        <taxon>Alphaproteobacteria</taxon>
        <taxon>Rhodobacterales</taxon>
        <taxon>Roseobacteraceae</taxon>
        <taxon>Thalassovita</taxon>
    </lineage>
</organism>
<dbReference type="PANTHER" id="PTHR36452:SF1">
    <property type="entry name" value="DUF2461 DOMAIN-CONTAINING PROTEIN"/>
    <property type="match status" value="1"/>
</dbReference>
<dbReference type="InterPro" id="IPR015996">
    <property type="entry name" value="UCP028451"/>
</dbReference>
<reference evidence="1 3" key="2">
    <citation type="submission" date="2015-09" db="EMBL/GenBank/DDBJ databases">
        <authorList>
            <person name="Rodrigo-Torres L."/>
            <person name="Arahal D.R."/>
        </authorList>
    </citation>
    <scope>NUCLEOTIDE SEQUENCE [LARGE SCALE GENOMIC DNA]</scope>
    <source>
        <strain evidence="1 3">CECT 5118</strain>
    </source>
</reference>
<sequence>MPTTPANGSWTNKDRYDSELKAPALALLDVVAADLERMTGHRVSPKLFRPQRDIRFSKDKTPYKTHLHMLWDIDGGSGSGLDRSAFYFGIELDRIVLGGGCMGMDKAKLAAFRKRVASPKGKDLMRAMAAASTEGTRFSDPDLKRVPAPFPTDHPQGELLKHKTLTFWREVDADTTDLHKTLQGGFAKLMPLQEWLLALR</sequence>
<dbReference type="EMBL" id="CYSB01000004">
    <property type="protein sequence ID" value="CUH62734.1"/>
    <property type="molecule type" value="Genomic_DNA"/>
</dbReference>
<dbReference type="RefSeq" id="WP_082626381.1">
    <property type="nucleotide sequence ID" value="NZ_CYSB01000004.1"/>
</dbReference>
<keyword evidence="3" id="KW-1185">Reference proteome</keyword>
<dbReference type="OrthoDB" id="9794241at2"/>
<dbReference type="NCBIfam" id="TIGR02453">
    <property type="entry name" value="TIGR02453 family protein"/>
    <property type="match status" value="1"/>
</dbReference>
<proteinExistence type="predicted"/>
<dbReference type="PANTHER" id="PTHR36452">
    <property type="entry name" value="CHROMOSOME 12, WHOLE GENOME SHOTGUN SEQUENCE"/>
    <property type="match status" value="1"/>
</dbReference>
<accession>A0A0P1FQ95</accession>
<dbReference type="Pfam" id="PF09365">
    <property type="entry name" value="DUF2461"/>
    <property type="match status" value="1"/>
</dbReference>
<evidence type="ECO:0000313" key="3">
    <source>
        <dbReference type="Proteomes" id="UP000051086"/>
    </source>
</evidence>
<dbReference type="EMBL" id="CYSC01000041">
    <property type="protein sequence ID" value="CUH73507.1"/>
    <property type="molecule type" value="Genomic_DNA"/>
</dbReference>
<evidence type="ECO:0000313" key="2">
    <source>
        <dbReference type="EMBL" id="CUH73507.1"/>
    </source>
</evidence>
<name>A0A0P1FQ95_9RHOB</name>
<gene>
    <name evidence="1" type="ORF">TL5118_00155</name>
    <name evidence="2" type="ORF">TL5120_03317</name>
</gene>
<dbReference type="AlphaFoldDB" id="A0A0P1FQ95"/>
<dbReference type="Proteomes" id="UP000051887">
    <property type="component" value="Unassembled WGS sequence"/>
</dbReference>
<evidence type="ECO:0000313" key="4">
    <source>
        <dbReference type="Proteomes" id="UP000051887"/>
    </source>
</evidence>
<dbReference type="Proteomes" id="UP000051086">
    <property type="component" value="Unassembled WGS sequence"/>
</dbReference>
<dbReference type="PIRSF" id="PIRSF028451">
    <property type="entry name" value="UCP028451"/>
    <property type="match status" value="1"/>
</dbReference>
<evidence type="ECO:0008006" key="5">
    <source>
        <dbReference type="Google" id="ProtNLM"/>
    </source>
</evidence>
<evidence type="ECO:0000313" key="1">
    <source>
        <dbReference type="EMBL" id="CUH62734.1"/>
    </source>
</evidence>
<dbReference type="InterPro" id="IPR012808">
    <property type="entry name" value="CHP02453"/>
</dbReference>